<evidence type="ECO:0000313" key="2">
    <source>
        <dbReference type="EMBL" id="CAG6479228.1"/>
    </source>
</evidence>
<evidence type="ECO:0000256" key="1">
    <source>
        <dbReference type="SAM" id="MobiDB-lite"/>
    </source>
</evidence>
<dbReference type="EMBL" id="HBUE01084729">
    <property type="protein sequence ID" value="CAG6479227.1"/>
    <property type="molecule type" value="Transcribed_RNA"/>
</dbReference>
<accession>A0A8D8BPA0</accession>
<name>A0A8D8BPA0_CULPI</name>
<dbReference type="EMBL" id="HBUE01084730">
    <property type="protein sequence ID" value="CAG6479228.1"/>
    <property type="molecule type" value="Transcribed_RNA"/>
</dbReference>
<organism evidence="2">
    <name type="scientific">Culex pipiens</name>
    <name type="common">House mosquito</name>
    <dbReference type="NCBI Taxonomy" id="7175"/>
    <lineage>
        <taxon>Eukaryota</taxon>
        <taxon>Metazoa</taxon>
        <taxon>Ecdysozoa</taxon>
        <taxon>Arthropoda</taxon>
        <taxon>Hexapoda</taxon>
        <taxon>Insecta</taxon>
        <taxon>Pterygota</taxon>
        <taxon>Neoptera</taxon>
        <taxon>Endopterygota</taxon>
        <taxon>Diptera</taxon>
        <taxon>Nematocera</taxon>
        <taxon>Culicoidea</taxon>
        <taxon>Culicidae</taxon>
        <taxon>Culicinae</taxon>
        <taxon>Culicini</taxon>
        <taxon>Culex</taxon>
        <taxon>Culex</taxon>
    </lineage>
</organism>
<feature type="compositionally biased region" description="Polar residues" evidence="1">
    <location>
        <begin position="10"/>
        <end position="20"/>
    </location>
</feature>
<reference evidence="2" key="1">
    <citation type="submission" date="2021-05" db="EMBL/GenBank/DDBJ databases">
        <authorList>
            <person name="Alioto T."/>
            <person name="Alioto T."/>
            <person name="Gomez Garrido J."/>
        </authorList>
    </citation>
    <scope>NUCLEOTIDE SEQUENCE</scope>
</reference>
<feature type="region of interest" description="Disordered" evidence="1">
    <location>
        <begin position="1"/>
        <end position="24"/>
    </location>
</feature>
<feature type="region of interest" description="Disordered" evidence="1">
    <location>
        <begin position="85"/>
        <end position="108"/>
    </location>
</feature>
<dbReference type="AlphaFoldDB" id="A0A8D8BPA0"/>
<sequence length="121" mass="13344">MHFSNRERGTAQSPTNQKNLPESELESLLELSEFDDESLESDSELESLELVWPPAAPGTPVADVAFLCRFFLSFAAFSAFRSRRASEPSRLEPPADASGSAPFSRWSRSGAFGRFSAARKI</sequence>
<protein>
    <submittedName>
        <fullName evidence="2">(northern house mosquito) hypothetical protein</fullName>
    </submittedName>
</protein>
<dbReference type="EMBL" id="HBUE01084724">
    <property type="protein sequence ID" value="CAG6479225.1"/>
    <property type="molecule type" value="Transcribed_RNA"/>
</dbReference>
<proteinExistence type="predicted"/>